<protein>
    <recommendedName>
        <fullName evidence="1">DUF3298 domain-containing protein</fullName>
    </recommendedName>
</protein>
<evidence type="ECO:0000313" key="2">
    <source>
        <dbReference type="EMBL" id="ADI37896.1"/>
    </source>
</evidence>
<sequence>MKMFCLFFLLICTGCSTDKERKSFGDLEEIKKDFISTILTESALEEGPFRMNYHLKTVLFSDDVVSLMGDLFVYAHLPHGWIHYEGKTYVKTNGSFKEITLEDLFPLDNQKEFLRIYCENSLKNKIELSYFQSSEPLHDRLDLEFLKTFVVDHESLILIFQPYTVGGFADGPFTIKIPFSELAGKWQAGNPLEKLLPIKNYLSSWNSDDWISDIQDSF</sequence>
<gene>
    <name evidence="2" type="ordered locus">wcw_0525</name>
</gene>
<dbReference type="InterPro" id="IPR021729">
    <property type="entry name" value="DUF3298"/>
</dbReference>
<organism evidence="2 3">
    <name type="scientific">Waddlia chondrophila (strain ATCC VR-1470 / WSU 86-1044)</name>
    <dbReference type="NCBI Taxonomy" id="716544"/>
    <lineage>
        <taxon>Bacteria</taxon>
        <taxon>Pseudomonadati</taxon>
        <taxon>Chlamydiota</taxon>
        <taxon>Chlamydiia</taxon>
        <taxon>Parachlamydiales</taxon>
        <taxon>Waddliaceae</taxon>
        <taxon>Waddlia</taxon>
    </lineage>
</organism>
<evidence type="ECO:0000259" key="1">
    <source>
        <dbReference type="Pfam" id="PF11738"/>
    </source>
</evidence>
<keyword evidence="3" id="KW-1185">Reference proteome</keyword>
<dbReference type="Pfam" id="PF11738">
    <property type="entry name" value="DUF3298"/>
    <property type="match status" value="1"/>
</dbReference>
<feature type="domain" description="DUF3298" evidence="1">
    <location>
        <begin position="102"/>
        <end position="180"/>
    </location>
</feature>
<name>D6YUT5_WADCW</name>
<evidence type="ECO:0000313" key="3">
    <source>
        <dbReference type="Proteomes" id="UP000001505"/>
    </source>
</evidence>
<dbReference type="AlphaFoldDB" id="D6YUT5"/>
<dbReference type="Gene3D" id="3.90.640.20">
    <property type="entry name" value="Heat-shock cognate protein, ATPase"/>
    <property type="match status" value="1"/>
</dbReference>
<dbReference type="eggNOG" id="ENOG5033RGW">
    <property type="taxonomic scope" value="Bacteria"/>
</dbReference>
<reference evidence="2 3" key="1">
    <citation type="journal article" date="2010" name="PLoS ONE">
        <title>The Waddlia genome: a window into chlamydial biology.</title>
        <authorList>
            <person name="Bertelli C."/>
            <person name="Collyn F."/>
            <person name="Croxatto A."/>
            <person name="Ruckert C."/>
            <person name="Polkinghorne A."/>
            <person name="Kebbi-Beghdadi C."/>
            <person name="Goesmann A."/>
            <person name="Vaughan L."/>
            <person name="Greub G."/>
        </authorList>
    </citation>
    <scope>NUCLEOTIDE SEQUENCE [LARGE SCALE GENOMIC DNA]</scope>
    <source>
        <strain evidence="3">ATCC VR-1470 / WSU 86-1044</strain>
    </source>
</reference>
<dbReference type="HOGENOM" id="CLU_1266465_0_0_0"/>
<dbReference type="Proteomes" id="UP000001505">
    <property type="component" value="Chromosome"/>
</dbReference>
<dbReference type="KEGG" id="wch:wcw_0525"/>
<accession>D6YUT5</accession>
<proteinExistence type="predicted"/>
<dbReference type="EMBL" id="CP001928">
    <property type="protein sequence ID" value="ADI37896.1"/>
    <property type="molecule type" value="Genomic_DNA"/>
</dbReference>
<dbReference type="InterPro" id="IPR037126">
    <property type="entry name" value="PdaC/RsiV-like_sf"/>
</dbReference>
<dbReference type="STRING" id="716544.wcw_0525"/>